<keyword evidence="4" id="KW-1185">Reference proteome</keyword>
<accession>A0ABP6VAG2</accession>
<dbReference type="Gene3D" id="2.60.40.2880">
    <property type="entry name" value="MmpS1-5, C-terminal soluble domain"/>
    <property type="match status" value="1"/>
</dbReference>
<feature type="compositionally biased region" description="Low complexity" evidence="1">
    <location>
        <begin position="57"/>
        <end position="68"/>
    </location>
</feature>
<dbReference type="InterPro" id="IPR038468">
    <property type="entry name" value="MmpS_C"/>
</dbReference>
<proteinExistence type="predicted"/>
<comment type="caution">
    <text evidence="3">The sequence shown here is derived from an EMBL/GenBank/DDBJ whole genome shotgun (WGS) entry which is preliminary data.</text>
</comment>
<evidence type="ECO:0000313" key="4">
    <source>
        <dbReference type="Proteomes" id="UP001500301"/>
    </source>
</evidence>
<organism evidence="3 4">
    <name type="scientific">Nocardioides daeguensis</name>
    <dbReference type="NCBI Taxonomy" id="908359"/>
    <lineage>
        <taxon>Bacteria</taxon>
        <taxon>Bacillati</taxon>
        <taxon>Actinomycetota</taxon>
        <taxon>Actinomycetes</taxon>
        <taxon>Propionibacteriales</taxon>
        <taxon>Nocardioidaceae</taxon>
        <taxon>Nocardioides</taxon>
    </lineage>
</organism>
<feature type="region of interest" description="Disordered" evidence="1">
    <location>
        <begin position="37"/>
        <end position="87"/>
    </location>
</feature>
<dbReference type="Proteomes" id="UP001500301">
    <property type="component" value="Unassembled WGS sequence"/>
</dbReference>
<protein>
    <recommendedName>
        <fullName evidence="5">MmpS family membrane protein</fullName>
    </recommendedName>
</protein>
<gene>
    <name evidence="3" type="ORF">GCM10022263_20730</name>
</gene>
<evidence type="ECO:0000256" key="1">
    <source>
        <dbReference type="SAM" id="MobiDB-lite"/>
    </source>
</evidence>
<feature type="compositionally biased region" description="Gly residues" evidence="1">
    <location>
        <begin position="78"/>
        <end position="87"/>
    </location>
</feature>
<keyword evidence="2" id="KW-0812">Transmembrane</keyword>
<name>A0ABP6VAG2_9ACTN</name>
<sequence>MRALRPGGESRTFVLIAIASVIVIVGSFLFLRPGSPESAIDPGSRARDDRSLPTGVPSAGEPSGSSSATVPATDDGSGLFGGHTGGLGVPPGLQGAGDYSQLPKHHLTVTMSTAGVLGTVAWIIPTSVENHEGTAVVRGGTWSLSTTVYGNPDYAVVFAQQGRVDQPVTCTITVDGRVTERRSTKGAYSAMWCEG</sequence>
<dbReference type="EMBL" id="BAABBB010000009">
    <property type="protein sequence ID" value="GAA3532055.1"/>
    <property type="molecule type" value="Genomic_DNA"/>
</dbReference>
<evidence type="ECO:0008006" key="5">
    <source>
        <dbReference type="Google" id="ProtNLM"/>
    </source>
</evidence>
<keyword evidence="2" id="KW-0472">Membrane</keyword>
<feature type="transmembrane region" description="Helical" evidence="2">
    <location>
        <begin position="12"/>
        <end position="31"/>
    </location>
</feature>
<evidence type="ECO:0000256" key="2">
    <source>
        <dbReference type="SAM" id="Phobius"/>
    </source>
</evidence>
<keyword evidence="2" id="KW-1133">Transmembrane helix</keyword>
<evidence type="ECO:0000313" key="3">
    <source>
        <dbReference type="EMBL" id="GAA3532055.1"/>
    </source>
</evidence>
<reference evidence="4" key="1">
    <citation type="journal article" date="2019" name="Int. J. Syst. Evol. Microbiol.">
        <title>The Global Catalogue of Microorganisms (GCM) 10K type strain sequencing project: providing services to taxonomists for standard genome sequencing and annotation.</title>
        <authorList>
            <consortium name="The Broad Institute Genomics Platform"/>
            <consortium name="The Broad Institute Genome Sequencing Center for Infectious Disease"/>
            <person name="Wu L."/>
            <person name="Ma J."/>
        </authorList>
    </citation>
    <scope>NUCLEOTIDE SEQUENCE [LARGE SCALE GENOMIC DNA]</scope>
    <source>
        <strain evidence="4">JCM 17460</strain>
    </source>
</reference>